<dbReference type="KEGG" id="ccn:H924_13535"/>
<evidence type="ECO:0000313" key="1">
    <source>
        <dbReference type="EMBL" id="AGG68096.1"/>
    </source>
</evidence>
<gene>
    <name evidence="1" type="ORF">H924_13535</name>
</gene>
<dbReference type="eggNOG" id="ENOG5032YIM">
    <property type="taxonomic scope" value="Bacteria"/>
</dbReference>
<dbReference type="HOGENOM" id="CLU_1560357_0_0_11"/>
<organism evidence="1 2">
    <name type="scientific">Corynebacterium callunae DSM 20147</name>
    <dbReference type="NCBI Taxonomy" id="1121353"/>
    <lineage>
        <taxon>Bacteria</taxon>
        <taxon>Bacillati</taxon>
        <taxon>Actinomycetota</taxon>
        <taxon>Actinomycetes</taxon>
        <taxon>Mycobacteriales</taxon>
        <taxon>Corynebacteriaceae</taxon>
        <taxon>Corynebacterium</taxon>
    </lineage>
</organism>
<dbReference type="EMBL" id="CP004356">
    <property type="protein sequence ID" value="AGG68096.1"/>
    <property type="molecule type" value="Genomic_DNA"/>
</dbReference>
<dbReference type="RefSeq" id="WP_015453157.1">
    <property type="nucleotide sequence ID" value="NC_020553.1"/>
</dbReference>
<dbReference type="PATRIC" id="fig|1121353.3.peg.2731"/>
<geneLocation type="plasmid" evidence="1 2">
    <name>pCC2</name>
</geneLocation>
<keyword evidence="1" id="KW-0614">Plasmid</keyword>
<evidence type="ECO:0008006" key="3">
    <source>
        <dbReference type="Google" id="ProtNLM"/>
    </source>
</evidence>
<name>M1TV64_9CORY</name>
<reference evidence="1 2" key="1">
    <citation type="submission" date="2013-02" db="EMBL/GenBank/DDBJ databases">
        <title>The complete genome sequence of Corynebacterium callunae DSM 20147.</title>
        <authorList>
            <person name="Ruckert C."/>
            <person name="Albersmeier A."/>
            <person name="Kalinowski J."/>
        </authorList>
    </citation>
    <scope>NUCLEOTIDE SEQUENCE [LARGE SCALE GENOMIC DNA]</scope>
    <source>
        <strain evidence="1 2">DSM 20147</strain>
        <plasmid evidence="1 2">pCC2</plasmid>
    </source>
</reference>
<dbReference type="Pfam" id="PF16259">
    <property type="entry name" value="DUF4913"/>
    <property type="match status" value="1"/>
</dbReference>
<dbReference type="AlphaFoldDB" id="M1TV64"/>
<protein>
    <recommendedName>
        <fullName evidence="3">DUF4913 domain-containing protein</fullName>
    </recommendedName>
</protein>
<dbReference type="Proteomes" id="UP000011760">
    <property type="component" value="Plasmid pCC2"/>
</dbReference>
<evidence type="ECO:0000313" key="2">
    <source>
        <dbReference type="Proteomes" id="UP000011760"/>
    </source>
</evidence>
<dbReference type="OrthoDB" id="4570343at2"/>
<sequence length="171" mass="19591">MEPMIHQSVSDFVKQTIATAIGDTVLEAVNAKLEDPDFSDEFEMIVGSEIEKLTTITTAPEPQFKSVVEFVDRFIRPMYATTRSGQDRVNWSRKWYTHPEAVTRLNALWRTYEHLRSRDEDGFLEEFLRVHADYHMRQIMSEDGVFAQCSARDTASVPLPAEPAHSPTPTQ</sequence>
<dbReference type="InterPro" id="IPR032584">
    <property type="entry name" value="DUF4913"/>
</dbReference>
<keyword evidence="2" id="KW-1185">Reference proteome</keyword>
<accession>M1TV64</accession>
<proteinExistence type="predicted"/>